<evidence type="ECO:0000313" key="2">
    <source>
        <dbReference type="EMBL" id="MPN16602.1"/>
    </source>
</evidence>
<gene>
    <name evidence="2" type="ORF">SDC9_163947</name>
</gene>
<sequence length="169" mass="18381">MEDVAEDGDVQPLDPAQFFPDGEDVEQRLGRVAVRPVPGVDDAAFEVLGDEVLRAGRAVPHDHQVHLECFDVAHGVQQRFAFGEAAALRLHIDDVGREPLFGQLERNAGTGAGFHEEVDHGFAAQGGNLLHLPFGNFLELFGGVEDECDLLGAQVVQPEQVFSGPFHHR</sequence>
<accession>A0A645FSJ8</accession>
<comment type="caution">
    <text evidence="2">The sequence shown here is derived from an EMBL/GenBank/DDBJ whole genome shotgun (WGS) entry which is preliminary data.</text>
</comment>
<reference evidence="2" key="1">
    <citation type="submission" date="2019-08" db="EMBL/GenBank/DDBJ databases">
        <authorList>
            <person name="Kucharzyk K."/>
            <person name="Murdoch R.W."/>
            <person name="Higgins S."/>
            <person name="Loffler F."/>
        </authorList>
    </citation>
    <scope>NUCLEOTIDE SEQUENCE</scope>
</reference>
<dbReference type="EMBL" id="VSSQ01063584">
    <property type="protein sequence ID" value="MPN16602.1"/>
    <property type="molecule type" value="Genomic_DNA"/>
</dbReference>
<feature type="region of interest" description="Disordered" evidence="1">
    <location>
        <begin position="1"/>
        <end position="21"/>
    </location>
</feature>
<dbReference type="AlphaFoldDB" id="A0A645FSJ8"/>
<name>A0A645FSJ8_9ZZZZ</name>
<proteinExistence type="predicted"/>
<organism evidence="2">
    <name type="scientific">bioreactor metagenome</name>
    <dbReference type="NCBI Taxonomy" id="1076179"/>
    <lineage>
        <taxon>unclassified sequences</taxon>
        <taxon>metagenomes</taxon>
        <taxon>ecological metagenomes</taxon>
    </lineage>
</organism>
<protein>
    <submittedName>
        <fullName evidence="2">Uncharacterized protein</fullName>
    </submittedName>
</protein>
<evidence type="ECO:0000256" key="1">
    <source>
        <dbReference type="SAM" id="MobiDB-lite"/>
    </source>
</evidence>